<keyword evidence="2" id="KW-1185">Reference proteome</keyword>
<evidence type="ECO:0000313" key="2">
    <source>
        <dbReference type="Proteomes" id="UP000583454"/>
    </source>
</evidence>
<dbReference type="EMBL" id="JACHOP010000008">
    <property type="protein sequence ID" value="MBB5757623.1"/>
    <property type="molecule type" value="Genomic_DNA"/>
</dbReference>
<dbReference type="Proteomes" id="UP000583454">
    <property type="component" value="Unassembled WGS sequence"/>
</dbReference>
<gene>
    <name evidence="1" type="ORF">HNR00_002337</name>
</gene>
<sequence length="105" mass="11557">MLMALACPSGAAAQRYGPDGDIWKYQVPKAPLRGEFDNEDVMGVIAGRHIRTDCSVNVVKGGKVYCFTAAASQTFFKYAPNTNIERARAAWERMKSRENADAPTQ</sequence>
<accession>A0A840ZLD8</accession>
<comment type="caution">
    <text evidence="1">The sequence shown here is derived from an EMBL/GenBank/DDBJ whole genome shotgun (WGS) entry which is preliminary data.</text>
</comment>
<dbReference type="AlphaFoldDB" id="A0A840ZLD8"/>
<protein>
    <submittedName>
        <fullName evidence="1">Uncharacterized protein</fullName>
    </submittedName>
</protein>
<name>A0A840ZLD8_9HYPH</name>
<proteinExistence type="predicted"/>
<dbReference type="RefSeq" id="WP_183569346.1">
    <property type="nucleotide sequence ID" value="NZ_JACHOP010000008.1"/>
</dbReference>
<reference evidence="1 2" key="1">
    <citation type="submission" date="2020-08" db="EMBL/GenBank/DDBJ databases">
        <title>Genomic Encyclopedia of Type Strains, Phase IV (KMG-IV): sequencing the most valuable type-strain genomes for metagenomic binning, comparative biology and taxonomic classification.</title>
        <authorList>
            <person name="Goeker M."/>
        </authorList>
    </citation>
    <scope>NUCLEOTIDE SEQUENCE [LARGE SCALE GENOMIC DNA]</scope>
    <source>
        <strain evidence="1 2">DSM 2163</strain>
    </source>
</reference>
<evidence type="ECO:0000313" key="1">
    <source>
        <dbReference type="EMBL" id="MBB5757623.1"/>
    </source>
</evidence>
<organism evidence="1 2">
    <name type="scientific">Methylorubrum rhodinum</name>
    <dbReference type="NCBI Taxonomy" id="29428"/>
    <lineage>
        <taxon>Bacteria</taxon>
        <taxon>Pseudomonadati</taxon>
        <taxon>Pseudomonadota</taxon>
        <taxon>Alphaproteobacteria</taxon>
        <taxon>Hyphomicrobiales</taxon>
        <taxon>Methylobacteriaceae</taxon>
        <taxon>Methylorubrum</taxon>
    </lineage>
</organism>